<gene>
    <name evidence="11" type="ORF">L201_005796</name>
</gene>
<evidence type="ECO:0000256" key="1">
    <source>
        <dbReference type="ARBA" id="ARBA00004141"/>
    </source>
</evidence>
<keyword evidence="6 9" id="KW-0472">Membrane</keyword>
<keyword evidence="3 8" id="KW-0813">Transport</keyword>
<evidence type="ECO:0000259" key="10">
    <source>
        <dbReference type="PROSITE" id="PS50850"/>
    </source>
</evidence>
<feature type="transmembrane region" description="Helical" evidence="9">
    <location>
        <begin position="548"/>
        <end position="567"/>
    </location>
</feature>
<dbReference type="RefSeq" id="XP_066077622.1">
    <property type="nucleotide sequence ID" value="XM_066221525.1"/>
</dbReference>
<dbReference type="AlphaFoldDB" id="A0AAX4K115"/>
<reference evidence="11 12" key="1">
    <citation type="submission" date="2024-01" db="EMBL/GenBank/DDBJ databases">
        <title>Comparative genomics of Cryptococcus and Kwoniella reveals pathogenesis evolution and contrasting modes of karyotype evolution via chromosome fusion or intercentromeric recombination.</title>
        <authorList>
            <person name="Coelho M.A."/>
            <person name="David-Palma M."/>
            <person name="Shea T."/>
            <person name="Bowers K."/>
            <person name="McGinley-Smith S."/>
            <person name="Mohammad A.W."/>
            <person name="Gnirke A."/>
            <person name="Yurkov A.M."/>
            <person name="Nowrousian M."/>
            <person name="Sun S."/>
            <person name="Cuomo C.A."/>
            <person name="Heitman J."/>
        </authorList>
    </citation>
    <scope>NUCLEOTIDE SEQUENCE [LARGE SCALE GENOMIC DNA]</scope>
    <source>
        <strain evidence="11 12">CBS 6074</strain>
    </source>
</reference>
<dbReference type="InterPro" id="IPR005829">
    <property type="entry name" value="Sugar_transporter_CS"/>
</dbReference>
<name>A0AAX4K115_9TREE</name>
<evidence type="ECO:0000313" key="12">
    <source>
        <dbReference type="Proteomes" id="UP001355207"/>
    </source>
</evidence>
<evidence type="ECO:0000256" key="7">
    <source>
        <dbReference type="ARBA" id="ARBA00049119"/>
    </source>
</evidence>
<dbReference type="PROSITE" id="PS00217">
    <property type="entry name" value="SUGAR_TRANSPORT_2"/>
    <property type="match status" value="1"/>
</dbReference>
<evidence type="ECO:0000313" key="11">
    <source>
        <dbReference type="EMBL" id="WWC90859.1"/>
    </source>
</evidence>
<proteinExistence type="inferred from homology"/>
<dbReference type="Pfam" id="PF00083">
    <property type="entry name" value="Sugar_tr"/>
    <property type="match status" value="1"/>
</dbReference>
<evidence type="ECO:0000256" key="5">
    <source>
        <dbReference type="ARBA" id="ARBA00022989"/>
    </source>
</evidence>
<dbReference type="Gene3D" id="1.20.1250.20">
    <property type="entry name" value="MFS general substrate transporter like domains"/>
    <property type="match status" value="1"/>
</dbReference>
<dbReference type="Proteomes" id="UP001355207">
    <property type="component" value="Chromosome 7"/>
</dbReference>
<dbReference type="PANTHER" id="PTHR48020:SF4">
    <property type="entry name" value="SYMPORT, PUTATIVE (AFU_ORTHOLOGUE AFUA_3G11790)-RELATED"/>
    <property type="match status" value="1"/>
</dbReference>
<dbReference type="InterPro" id="IPR020846">
    <property type="entry name" value="MFS_dom"/>
</dbReference>
<dbReference type="InterPro" id="IPR036259">
    <property type="entry name" value="MFS_trans_sf"/>
</dbReference>
<feature type="transmembrane region" description="Helical" evidence="9">
    <location>
        <begin position="448"/>
        <end position="470"/>
    </location>
</feature>
<feature type="transmembrane region" description="Helical" evidence="9">
    <location>
        <begin position="419"/>
        <end position="441"/>
    </location>
</feature>
<dbReference type="InterPro" id="IPR003663">
    <property type="entry name" value="Sugar/inositol_transpt"/>
</dbReference>
<dbReference type="InterPro" id="IPR050814">
    <property type="entry name" value="Myo-inositol_Transporter"/>
</dbReference>
<evidence type="ECO:0000256" key="9">
    <source>
        <dbReference type="SAM" id="Phobius"/>
    </source>
</evidence>
<dbReference type="GO" id="GO:0015791">
    <property type="term" value="P:polyol transmembrane transport"/>
    <property type="evidence" value="ECO:0007669"/>
    <property type="project" value="UniProtKB-ARBA"/>
</dbReference>
<feature type="transmembrane region" description="Helical" evidence="9">
    <location>
        <begin position="517"/>
        <end position="536"/>
    </location>
</feature>
<feature type="transmembrane region" description="Helical" evidence="9">
    <location>
        <begin position="292"/>
        <end position="315"/>
    </location>
</feature>
<dbReference type="GO" id="GO:0022857">
    <property type="term" value="F:transmembrane transporter activity"/>
    <property type="evidence" value="ECO:0007669"/>
    <property type="project" value="InterPro"/>
</dbReference>
<dbReference type="NCBIfam" id="TIGR00879">
    <property type="entry name" value="SP"/>
    <property type="match status" value="1"/>
</dbReference>
<evidence type="ECO:0000256" key="2">
    <source>
        <dbReference type="ARBA" id="ARBA00010992"/>
    </source>
</evidence>
<accession>A0AAX4K115</accession>
<keyword evidence="5 9" id="KW-1133">Transmembrane helix</keyword>
<dbReference type="GO" id="GO:0015798">
    <property type="term" value="P:myo-inositol transport"/>
    <property type="evidence" value="ECO:0007669"/>
    <property type="project" value="UniProtKB-ARBA"/>
</dbReference>
<dbReference type="GeneID" id="91096466"/>
<evidence type="ECO:0000256" key="8">
    <source>
        <dbReference type="RuleBase" id="RU003346"/>
    </source>
</evidence>
<feature type="transmembrane region" description="Helical" evidence="9">
    <location>
        <begin position="205"/>
        <end position="223"/>
    </location>
</feature>
<dbReference type="PRINTS" id="PR00171">
    <property type="entry name" value="SUGRTRNSPORT"/>
</dbReference>
<dbReference type="PANTHER" id="PTHR48020">
    <property type="entry name" value="PROTON MYO-INOSITOL COTRANSPORTER"/>
    <property type="match status" value="1"/>
</dbReference>
<keyword evidence="4 9" id="KW-0812">Transmembrane</keyword>
<feature type="domain" description="Major facilitator superfamily (MFS) profile" evidence="10">
    <location>
        <begin position="128"/>
        <end position="571"/>
    </location>
</feature>
<sequence>MSNIVFATPATAAPTQTQTLNGNSKENGNYRSDKPYGTHIENAGGFEQPNDLLNPLHGLTKEQIFYDVEHFCNNNGLQDKLDIFKKGALIAQAPEDYERIQELTEDDKFYLRKSTKNKWSHPKMLYFTVIACAIGAATQGWDQTGSNGANLSFPAEFGIGASVDQPGGARDEWIVGFVNSAPYICAALFGVWISDPLNNLFGRRGEIFITSLILIATPIASGFTHSWQALAAVRLVLGIGMGAKAATVPMYAAELSPANIRGALVMGWQLWTAFGIFIGFCANAVVKDTGRIAWRLQLGSAFIPAVPLAILIFFCPESPRWLMKKGRYVDAFRSMSRLRFTEIIAARDMYYAYVVLVEENKVKQGTNYFKRAIELFTIPRVRRATLASGVVMLAQCGINIIAFYSSTIFSESGYTNSQALYASIGFGAVNFVFAFPAIFTIDTFGRRSLLLCTFPLMAISLLAAGMMFFISEESKVLRTGLIALFIYIFAAFYSVGEGPVPFMYSAEVFPLAQREQGMAWAVAVCFGFSSVLSLTFPRMLRALKPQGAFGAYAAFNLIAWGLIYLFVPETKQLTLEELDSLFEVKTMDFIKYQTNVVTPHWFKRSILRTGGGSVRPLVAPLTHQVAMPARNGQRYEDEETKIM</sequence>
<dbReference type="GO" id="GO:0016020">
    <property type="term" value="C:membrane"/>
    <property type="evidence" value="ECO:0007669"/>
    <property type="project" value="UniProtKB-SubCell"/>
</dbReference>
<organism evidence="11 12">
    <name type="scientific">Kwoniella dendrophila CBS 6074</name>
    <dbReference type="NCBI Taxonomy" id="1295534"/>
    <lineage>
        <taxon>Eukaryota</taxon>
        <taxon>Fungi</taxon>
        <taxon>Dikarya</taxon>
        <taxon>Basidiomycota</taxon>
        <taxon>Agaricomycotina</taxon>
        <taxon>Tremellomycetes</taxon>
        <taxon>Tremellales</taxon>
        <taxon>Cryptococcaceae</taxon>
        <taxon>Kwoniella</taxon>
    </lineage>
</organism>
<protein>
    <recommendedName>
        <fullName evidence="10">Major facilitator superfamily (MFS) profile domain-containing protein</fullName>
    </recommendedName>
</protein>
<dbReference type="InterPro" id="IPR005828">
    <property type="entry name" value="MFS_sugar_transport-like"/>
</dbReference>
<comment type="catalytic activity">
    <reaction evidence="7">
        <text>myo-inositol(out) + H(+)(out) = myo-inositol(in) + H(+)(in)</text>
        <dbReference type="Rhea" id="RHEA:60364"/>
        <dbReference type="ChEBI" id="CHEBI:15378"/>
        <dbReference type="ChEBI" id="CHEBI:17268"/>
    </reaction>
</comment>
<dbReference type="PROSITE" id="PS50850">
    <property type="entry name" value="MFS"/>
    <property type="match status" value="1"/>
</dbReference>
<feature type="transmembrane region" description="Helical" evidence="9">
    <location>
        <begin position="476"/>
        <end position="496"/>
    </location>
</feature>
<evidence type="ECO:0000256" key="4">
    <source>
        <dbReference type="ARBA" id="ARBA00022692"/>
    </source>
</evidence>
<evidence type="ECO:0000256" key="3">
    <source>
        <dbReference type="ARBA" id="ARBA00022448"/>
    </source>
</evidence>
<feature type="transmembrane region" description="Helical" evidence="9">
    <location>
        <begin position="264"/>
        <end position="286"/>
    </location>
</feature>
<feature type="transmembrane region" description="Helical" evidence="9">
    <location>
        <begin position="124"/>
        <end position="141"/>
    </location>
</feature>
<comment type="similarity">
    <text evidence="2 8">Belongs to the major facilitator superfamily. Sugar transporter (TC 2.A.1.1) family.</text>
</comment>
<feature type="transmembrane region" description="Helical" evidence="9">
    <location>
        <begin position="229"/>
        <end position="252"/>
    </location>
</feature>
<dbReference type="EMBL" id="CP144104">
    <property type="protein sequence ID" value="WWC90859.1"/>
    <property type="molecule type" value="Genomic_DNA"/>
</dbReference>
<feature type="transmembrane region" description="Helical" evidence="9">
    <location>
        <begin position="386"/>
        <end position="407"/>
    </location>
</feature>
<dbReference type="SUPFAM" id="SSF103473">
    <property type="entry name" value="MFS general substrate transporter"/>
    <property type="match status" value="1"/>
</dbReference>
<evidence type="ECO:0000256" key="6">
    <source>
        <dbReference type="ARBA" id="ARBA00023136"/>
    </source>
</evidence>
<dbReference type="FunFam" id="1.20.1250.20:FF:000474">
    <property type="entry name" value="Sugar transporter, putative"/>
    <property type="match status" value="1"/>
</dbReference>
<feature type="transmembrane region" description="Helical" evidence="9">
    <location>
        <begin position="173"/>
        <end position="193"/>
    </location>
</feature>
<comment type="subcellular location">
    <subcellularLocation>
        <location evidence="1">Membrane</location>
        <topology evidence="1">Multi-pass membrane protein</topology>
    </subcellularLocation>
</comment>
<keyword evidence="12" id="KW-1185">Reference proteome</keyword>